<organism evidence="5 6">
    <name type="scientific">Catenovulum adriaticum</name>
    <dbReference type="NCBI Taxonomy" id="2984846"/>
    <lineage>
        <taxon>Bacteria</taxon>
        <taxon>Pseudomonadati</taxon>
        <taxon>Pseudomonadota</taxon>
        <taxon>Gammaproteobacteria</taxon>
        <taxon>Alteromonadales</taxon>
        <taxon>Alteromonadaceae</taxon>
        <taxon>Catenovulum</taxon>
    </lineage>
</organism>
<dbReference type="InterPro" id="IPR011514">
    <property type="entry name" value="Secretin_N_2"/>
</dbReference>
<dbReference type="Proteomes" id="UP001163726">
    <property type="component" value="Chromosome"/>
</dbReference>
<evidence type="ECO:0000259" key="3">
    <source>
        <dbReference type="Pfam" id="PF00263"/>
    </source>
</evidence>
<evidence type="ECO:0000313" key="5">
    <source>
        <dbReference type="EMBL" id="WAJ70056.1"/>
    </source>
</evidence>
<proteinExistence type="predicted"/>
<dbReference type="PANTHER" id="PTHR30332">
    <property type="entry name" value="PROBABLE GENERAL SECRETION PATHWAY PROTEIN D"/>
    <property type="match status" value="1"/>
</dbReference>
<dbReference type="Pfam" id="PF07655">
    <property type="entry name" value="Secretin_N_2"/>
    <property type="match status" value="1"/>
</dbReference>
<reference evidence="5" key="1">
    <citation type="submission" date="2022-10" db="EMBL/GenBank/DDBJ databases">
        <title>Catenovulum adriacola sp. nov. isolated in the Harbour of Susak.</title>
        <authorList>
            <person name="Schoch T."/>
            <person name="Reich S.J."/>
            <person name="Stoeferle S."/>
            <person name="Flaiz M."/>
            <person name="Kazda M."/>
            <person name="Riedel C.U."/>
            <person name="Duerre P."/>
        </authorList>
    </citation>
    <scope>NUCLEOTIDE SEQUENCE</scope>
    <source>
        <strain evidence="5">TS8</strain>
    </source>
</reference>
<feature type="region of interest" description="Disordered" evidence="1">
    <location>
        <begin position="176"/>
        <end position="195"/>
    </location>
</feature>
<name>A0ABY7ALM4_9ALTE</name>
<evidence type="ECO:0000256" key="1">
    <source>
        <dbReference type="SAM" id="MobiDB-lite"/>
    </source>
</evidence>
<evidence type="ECO:0000256" key="2">
    <source>
        <dbReference type="SAM" id="SignalP"/>
    </source>
</evidence>
<dbReference type="InterPro" id="IPR050810">
    <property type="entry name" value="Bact_Secretion_Sys_Channel"/>
</dbReference>
<feature type="compositionally biased region" description="Low complexity" evidence="1">
    <location>
        <begin position="185"/>
        <end position="195"/>
    </location>
</feature>
<dbReference type="PANTHER" id="PTHR30332:SF17">
    <property type="entry name" value="TYPE IV PILIATION SYSTEM PROTEIN DR_0774-RELATED"/>
    <property type="match status" value="1"/>
</dbReference>
<feature type="chain" id="PRO_5045189909" evidence="2">
    <location>
        <begin position="30"/>
        <end position="559"/>
    </location>
</feature>
<accession>A0ABY7ALM4</accession>
<dbReference type="InterPro" id="IPR004846">
    <property type="entry name" value="T2SS/T3SS_dom"/>
</dbReference>
<feature type="domain" description="Type II/III secretion system secretin-like" evidence="3">
    <location>
        <begin position="363"/>
        <end position="538"/>
    </location>
</feature>
<dbReference type="Gene3D" id="3.30.1370.130">
    <property type="match status" value="1"/>
</dbReference>
<dbReference type="RefSeq" id="WP_268074355.1">
    <property type="nucleotide sequence ID" value="NZ_CP109965.1"/>
</dbReference>
<feature type="domain" description="Secretin N-terminal" evidence="4">
    <location>
        <begin position="155"/>
        <end position="263"/>
    </location>
</feature>
<keyword evidence="2" id="KW-0732">Signal</keyword>
<evidence type="ECO:0000259" key="4">
    <source>
        <dbReference type="Pfam" id="PF07655"/>
    </source>
</evidence>
<evidence type="ECO:0000313" key="6">
    <source>
        <dbReference type="Proteomes" id="UP001163726"/>
    </source>
</evidence>
<sequence>MQSQNSVQYNKKTLLNSLLVFSLISSLLACSSTKLDPEIEKSLNEPTQSQAKTEIPKEVLADLIPQINNLSNQPQLQEKRYDIDASQVPVGAFFQSLVSDTPLNIVVHPKVTGDISLTLKGVSLPEVIEVIGDIYGYDIQLKGRLLKVYPAGVRTETFSVNYLAMQRNGVSYTSIQSGGVSNPTNNQSGNNLSSNSYANSNSGLGLAGQQFENNNSVESSSLLNNGTRIVSSNQNHFWKDLTNALKGLVGEDEKANIIVNPQAGLITVRAQPEALRSIRSFLQATEEQMQRQVILEAKVIEVSLSDAYQQGIQWETILGSVDSTEVGSTRTGTALGNNISNALAGVTSISFNNGDFSGLLKLLKTQGNVQVLSSPRLTAANNQKAVIKVGTDEYFVTNVSTTTVTGTATTSSPNIELEPFFSGIALDVTPQIDSAGSVILHVHPSVIDTSEQVKVVTLNEQNFTLPLAQSNVRESDTIIKAKSGEIVIIGGLMQTITSDKSSSVPLLGDIPGLGNLFSSISQETQKKELIIMIKPTVVGQGSWQEQLQRSSELLDKWYQ</sequence>
<dbReference type="PRINTS" id="PR00811">
    <property type="entry name" value="BCTERIALGSPD"/>
</dbReference>
<dbReference type="InterPro" id="IPR001775">
    <property type="entry name" value="GspD/PilQ"/>
</dbReference>
<dbReference type="Pfam" id="PF00263">
    <property type="entry name" value="Secretin"/>
    <property type="match status" value="1"/>
</dbReference>
<protein>
    <submittedName>
        <fullName evidence="5">Pilus (MSHA type) biogenesis protein MshL</fullName>
    </submittedName>
</protein>
<dbReference type="NCBIfam" id="TIGR02519">
    <property type="entry name" value="pilus_MshL"/>
    <property type="match status" value="1"/>
</dbReference>
<dbReference type="EMBL" id="CP109965">
    <property type="protein sequence ID" value="WAJ70056.1"/>
    <property type="molecule type" value="Genomic_DNA"/>
</dbReference>
<gene>
    <name evidence="5" type="primary">mshL</name>
    <name evidence="5" type="ORF">OLW01_13065</name>
</gene>
<feature type="signal peptide" evidence="2">
    <location>
        <begin position="1"/>
        <end position="29"/>
    </location>
</feature>
<dbReference type="InterPro" id="IPR013358">
    <property type="entry name" value="Pilus_biogenesis_MshL"/>
</dbReference>
<keyword evidence="6" id="KW-1185">Reference proteome</keyword>